<evidence type="ECO:0000313" key="3">
    <source>
        <dbReference type="Proteomes" id="UP000641741"/>
    </source>
</evidence>
<sequence length="268" mass="30193">MKHKYHYIRRCGGALLVGIACCGLSAFSAQSAAQNQMQQVQDIQTSFIGAIETQMELGCFTSDSGRATDLNENDRLELQKEYEEKVNRYYSTDNVCRERYIDLNKTYLDDSQTDVIYTVTSGILDYRFHSVQISADELTATVDATYVVYDKRICSNESQQFEIAVPINQDTVSATMIRENNIWKLQSIDSLDTIFADDAVSVIEESNVLPSVDVTTFTQDIDAFDAICEKNYPTFQSALNAINGIDEHEINPFNMLNEVKSAQVEDAQ</sequence>
<gene>
    <name evidence="2" type="ORF">H8S02_01440</name>
</gene>
<organism evidence="2 3">
    <name type="scientific">Agathobaculum hominis</name>
    <dbReference type="NCBI Taxonomy" id="2763014"/>
    <lineage>
        <taxon>Bacteria</taxon>
        <taxon>Bacillati</taxon>
        <taxon>Bacillota</taxon>
        <taxon>Clostridia</taxon>
        <taxon>Eubacteriales</taxon>
        <taxon>Butyricicoccaceae</taxon>
        <taxon>Agathobaculum</taxon>
    </lineage>
</organism>
<dbReference type="EMBL" id="JACOPK010000001">
    <property type="protein sequence ID" value="MBC5694618.1"/>
    <property type="molecule type" value="Genomic_DNA"/>
</dbReference>
<protein>
    <recommendedName>
        <fullName evidence="4">DUF3828 domain-containing protein</fullName>
    </recommendedName>
</protein>
<dbReference type="Proteomes" id="UP000641741">
    <property type="component" value="Unassembled WGS sequence"/>
</dbReference>
<proteinExistence type="predicted"/>
<evidence type="ECO:0008006" key="4">
    <source>
        <dbReference type="Google" id="ProtNLM"/>
    </source>
</evidence>
<name>A0ABR7GJW5_9FIRM</name>
<feature type="signal peptide" evidence="1">
    <location>
        <begin position="1"/>
        <end position="31"/>
    </location>
</feature>
<dbReference type="PROSITE" id="PS51257">
    <property type="entry name" value="PROKAR_LIPOPROTEIN"/>
    <property type="match status" value="1"/>
</dbReference>
<evidence type="ECO:0000256" key="1">
    <source>
        <dbReference type="SAM" id="SignalP"/>
    </source>
</evidence>
<comment type="caution">
    <text evidence="2">The sequence shown here is derived from an EMBL/GenBank/DDBJ whole genome shotgun (WGS) entry which is preliminary data.</text>
</comment>
<evidence type="ECO:0000313" key="2">
    <source>
        <dbReference type="EMBL" id="MBC5694618.1"/>
    </source>
</evidence>
<keyword evidence="1" id="KW-0732">Signal</keyword>
<keyword evidence="3" id="KW-1185">Reference proteome</keyword>
<accession>A0ABR7GJW5</accession>
<feature type="chain" id="PRO_5046304231" description="DUF3828 domain-containing protein" evidence="1">
    <location>
        <begin position="32"/>
        <end position="268"/>
    </location>
</feature>
<reference evidence="2 3" key="1">
    <citation type="submission" date="2020-08" db="EMBL/GenBank/DDBJ databases">
        <title>Genome public.</title>
        <authorList>
            <person name="Liu C."/>
            <person name="Sun Q."/>
        </authorList>
    </citation>
    <scope>NUCLEOTIDE SEQUENCE [LARGE SCALE GENOMIC DNA]</scope>
    <source>
        <strain evidence="2 3">M2</strain>
    </source>
</reference>
<dbReference type="RefSeq" id="WP_186968905.1">
    <property type="nucleotide sequence ID" value="NZ_JACOPK010000001.1"/>
</dbReference>